<dbReference type="InParanoid" id="A0A2J6TQ22"/>
<dbReference type="AlphaFoldDB" id="A0A2J6TQ22"/>
<proteinExistence type="predicted"/>
<dbReference type="OrthoDB" id="10025998at2759"/>
<sequence>MSTLHSTPSPLGSGIFAITRTRILLVASLLVTWTIAYLLPSYKQSIREVAKDTYNDAIQHLPAVKVDWHPKYDPKAQFNATKVALLIEARPIPHLVPQLLHMISVVPHDWRFVFIGSNKSVISVSRSFATQFQEANGKLDLVVLPKPWSIESKELVYRLLTDVRFYDEFLPNVEWLLKFEADAILCARSDDSLNDWLDYDWAGAPRTADDRFAGNGGLSLRRVSAVKKILNFQSRYNDTEPEDEWFGKRITLLPGAKVASGVQEDHFAVEDIWHAKPMGYHVRADNLADDVWRDPVRRKSNFDYCPELSMVMDMKLEQERCEGDNKMGEILDEAAQRLAAKDKAATAARQASR</sequence>
<protein>
    <recommendedName>
        <fullName evidence="1">DUF5672 domain-containing protein</fullName>
    </recommendedName>
</protein>
<evidence type="ECO:0000313" key="3">
    <source>
        <dbReference type="Proteomes" id="UP000235371"/>
    </source>
</evidence>
<dbReference type="GeneID" id="36585884"/>
<keyword evidence="3" id="KW-1185">Reference proteome</keyword>
<reference evidence="2 3" key="1">
    <citation type="submission" date="2016-04" db="EMBL/GenBank/DDBJ databases">
        <title>A degradative enzymes factory behind the ericoid mycorrhizal symbiosis.</title>
        <authorList>
            <consortium name="DOE Joint Genome Institute"/>
            <person name="Martino E."/>
            <person name="Morin E."/>
            <person name="Grelet G."/>
            <person name="Kuo A."/>
            <person name="Kohler A."/>
            <person name="Daghino S."/>
            <person name="Barry K."/>
            <person name="Choi C."/>
            <person name="Cichocki N."/>
            <person name="Clum A."/>
            <person name="Copeland A."/>
            <person name="Hainaut M."/>
            <person name="Haridas S."/>
            <person name="Labutti K."/>
            <person name="Lindquist E."/>
            <person name="Lipzen A."/>
            <person name="Khouja H.-R."/>
            <person name="Murat C."/>
            <person name="Ohm R."/>
            <person name="Olson A."/>
            <person name="Spatafora J."/>
            <person name="Veneault-Fourrey C."/>
            <person name="Henrissat B."/>
            <person name="Grigoriev I."/>
            <person name="Martin F."/>
            <person name="Perotto S."/>
        </authorList>
    </citation>
    <scope>NUCLEOTIDE SEQUENCE [LARGE SCALE GENOMIC DNA]</scope>
    <source>
        <strain evidence="2 3">E</strain>
    </source>
</reference>
<organism evidence="2 3">
    <name type="scientific">Hyaloscypha bicolor E</name>
    <dbReference type="NCBI Taxonomy" id="1095630"/>
    <lineage>
        <taxon>Eukaryota</taxon>
        <taxon>Fungi</taxon>
        <taxon>Dikarya</taxon>
        <taxon>Ascomycota</taxon>
        <taxon>Pezizomycotina</taxon>
        <taxon>Leotiomycetes</taxon>
        <taxon>Helotiales</taxon>
        <taxon>Hyaloscyphaceae</taxon>
        <taxon>Hyaloscypha</taxon>
        <taxon>Hyaloscypha bicolor</taxon>
    </lineage>
</organism>
<gene>
    <name evidence="2" type="ORF">K444DRAFT_582801</name>
</gene>
<feature type="domain" description="DUF5672" evidence="1">
    <location>
        <begin position="140"/>
        <end position="281"/>
    </location>
</feature>
<evidence type="ECO:0000313" key="2">
    <source>
        <dbReference type="EMBL" id="PMD65109.1"/>
    </source>
</evidence>
<evidence type="ECO:0000259" key="1">
    <source>
        <dbReference type="Pfam" id="PF18922"/>
    </source>
</evidence>
<dbReference type="InterPro" id="IPR043729">
    <property type="entry name" value="DUF5672"/>
</dbReference>
<dbReference type="EMBL" id="KZ613747">
    <property type="protein sequence ID" value="PMD65109.1"/>
    <property type="molecule type" value="Genomic_DNA"/>
</dbReference>
<dbReference type="Pfam" id="PF18922">
    <property type="entry name" value="DUF5672"/>
    <property type="match status" value="1"/>
</dbReference>
<dbReference type="Proteomes" id="UP000235371">
    <property type="component" value="Unassembled WGS sequence"/>
</dbReference>
<name>A0A2J6TQ22_9HELO</name>
<accession>A0A2J6TQ22</accession>
<dbReference type="RefSeq" id="XP_024742013.1">
    <property type="nucleotide sequence ID" value="XM_024877807.1"/>
</dbReference>
<dbReference type="STRING" id="1095630.A0A2J6TQ22"/>